<dbReference type="PROSITE" id="PS50043">
    <property type="entry name" value="HTH_LUXR_2"/>
    <property type="match status" value="1"/>
</dbReference>
<evidence type="ECO:0000313" key="3">
    <source>
        <dbReference type="Proteomes" id="UP001500571"/>
    </source>
</evidence>
<dbReference type="PANTHER" id="PTHR47691:SF3">
    <property type="entry name" value="HTH-TYPE TRANSCRIPTIONAL REGULATOR RV0890C-RELATED"/>
    <property type="match status" value="1"/>
</dbReference>
<dbReference type="CDD" id="cd06170">
    <property type="entry name" value="LuxR_C_like"/>
    <property type="match status" value="1"/>
</dbReference>
<protein>
    <submittedName>
        <fullName evidence="2">LuxR family transcriptional regulator</fullName>
    </submittedName>
</protein>
<organism evidence="2 3">
    <name type="scientific">Nocardioides panacihumi</name>
    <dbReference type="NCBI Taxonomy" id="400774"/>
    <lineage>
        <taxon>Bacteria</taxon>
        <taxon>Bacillati</taxon>
        <taxon>Actinomycetota</taxon>
        <taxon>Actinomycetes</taxon>
        <taxon>Propionibacteriales</taxon>
        <taxon>Nocardioidaceae</taxon>
        <taxon>Nocardioides</taxon>
    </lineage>
</organism>
<dbReference type="Proteomes" id="UP001500571">
    <property type="component" value="Unassembled WGS sequence"/>
</dbReference>
<sequence length="773" mass="85498">MAALPVKPGRALPSALTSFVGRRHDLVAVRQLFSVARLVTLTGIGGVGKTRLAIQAAHEMRRVFTDGAYLVELSTLKDPDLLPQAVMDAMGLREQPALDPLTVLEDLLPERSVLIVLDNCEHLVEAAAAFADHILRMAPEVKILATSRQALRIAGEHLYPVSPLLAPDPEDHREPGAAVHYPAVALFADRSAAVVPGFMVTPENEAAVVRLCHRLEGIPLAIELACVRLRVLTVDELASRLDDRFELLHEGNRNLPERHQTLQSLIDWSYDLCTPIEQLLWARSAVFVGGFGIDALKAVGTDERLPEDDVIDTVARLVDKSILVREEHLGHTRFRMLETLREYGLARLAASPDDRATTLRRHRDWYARLIQTAGEEWSGPLQSDWATHLHLEHANIRAALEYCVTVPGEARAGLEMAAVPWFWGAMDHLTEARRWLDRALALDPEPSFERAWALATTAYIAAFQGDVMTTRTCADQAHDLAVELDDLRALAFANHVLGFERSLGAASEIGAAIPMFEKALAQYAATDLVSQYAESLQVELAATLIALREHDAALQVANALHDRCAAKREHWNYSYSLWLLGLLALIRGDNDGAERDLFEALRIKRPFHDTLGHGLTLEVVAWTAAVNREAERAAVLFGGTDAIWGMLGARQLRGFRQHYESLVRRQLDEATFATAYARGGRLSMEELLALALREPEPETTRAVTETAVGLTRREREVAQLVAEGMSNKEIAAQLVISLRTAEGHVERILTKLGFKSRSQVAIWVTEQAQVARG</sequence>
<dbReference type="InterPro" id="IPR011990">
    <property type="entry name" value="TPR-like_helical_dom_sf"/>
</dbReference>
<dbReference type="SUPFAM" id="SSF48452">
    <property type="entry name" value="TPR-like"/>
    <property type="match status" value="1"/>
</dbReference>
<dbReference type="InterPro" id="IPR027417">
    <property type="entry name" value="P-loop_NTPase"/>
</dbReference>
<dbReference type="PRINTS" id="PR00364">
    <property type="entry name" value="DISEASERSIST"/>
</dbReference>
<evidence type="ECO:0000313" key="2">
    <source>
        <dbReference type="EMBL" id="GAA1948985.1"/>
    </source>
</evidence>
<dbReference type="EMBL" id="BAAAPB010000001">
    <property type="protein sequence ID" value="GAA1948985.1"/>
    <property type="molecule type" value="Genomic_DNA"/>
</dbReference>
<dbReference type="InterPro" id="IPR000792">
    <property type="entry name" value="Tscrpt_reg_LuxR_C"/>
</dbReference>
<accession>A0ABN2QBG5</accession>
<dbReference type="Gene3D" id="1.25.40.10">
    <property type="entry name" value="Tetratricopeptide repeat domain"/>
    <property type="match status" value="1"/>
</dbReference>
<gene>
    <name evidence="2" type="ORF">GCM10009798_05250</name>
</gene>
<dbReference type="PRINTS" id="PR00038">
    <property type="entry name" value="HTHLUXR"/>
</dbReference>
<dbReference type="Gene3D" id="1.10.10.10">
    <property type="entry name" value="Winged helix-like DNA-binding domain superfamily/Winged helix DNA-binding domain"/>
    <property type="match status" value="1"/>
</dbReference>
<dbReference type="SUPFAM" id="SSF52540">
    <property type="entry name" value="P-loop containing nucleoside triphosphate hydrolases"/>
    <property type="match status" value="1"/>
</dbReference>
<dbReference type="Pfam" id="PF00196">
    <property type="entry name" value="GerE"/>
    <property type="match status" value="1"/>
</dbReference>
<dbReference type="InterPro" id="IPR016032">
    <property type="entry name" value="Sig_transdc_resp-reg_C-effctor"/>
</dbReference>
<keyword evidence="3" id="KW-1185">Reference proteome</keyword>
<dbReference type="RefSeq" id="WP_344042118.1">
    <property type="nucleotide sequence ID" value="NZ_BAAAPB010000001.1"/>
</dbReference>
<proteinExistence type="predicted"/>
<reference evidence="2 3" key="1">
    <citation type="journal article" date="2019" name="Int. J. Syst. Evol. Microbiol.">
        <title>The Global Catalogue of Microorganisms (GCM) 10K type strain sequencing project: providing services to taxonomists for standard genome sequencing and annotation.</title>
        <authorList>
            <consortium name="The Broad Institute Genomics Platform"/>
            <consortium name="The Broad Institute Genome Sequencing Center for Infectious Disease"/>
            <person name="Wu L."/>
            <person name="Ma J."/>
        </authorList>
    </citation>
    <scope>NUCLEOTIDE SEQUENCE [LARGE SCALE GENOMIC DNA]</scope>
    <source>
        <strain evidence="2 3">JCM 15309</strain>
    </source>
</reference>
<evidence type="ECO:0000259" key="1">
    <source>
        <dbReference type="PROSITE" id="PS50043"/>
    </source>
</evidence>
<dbReference type="InterPro" id="IPR036388">
    <property type="entry name" value="WH-like_DNA-bd_sf"/>
</dbReference>
<name>A0ABN2QBG5_9ACTN</name>
<feature type="domain" description="HTH luxR-type" evidence="1">
    <location>
        <begin position="703"/>
        <end position="768"/>
    </location>
</feature>
<dbReference type="SMART" id="SM00421">
    <property type="entry name" value="HTH_LUXR"/>
    <property type="match status" value="1"/>
</dbReference>
<dbReference type="SUPFAM" id="SSF46894">
    <property type="entry name" value="C-terminal effector domain of the bipartite response regulators"/>
    <property type="match status" value="1"/>
</dbReference>
<dbReference type="PANTHER" id="PTHR47691">
    <property type="entry name" value="REGULATOR-RELATED"/>
    <property type="match status" value="1"/>
</dbReference>
<comment type="caution">
    <text evidence="2">The sequence shown here is derived from an EMBL/GenBank/DDBJ whole genome shotgun (WGS) entry which is preliminary data.</text>
</comment>
<dbReference type="Gene3D" id="3.40.50.300">
    <property type="entry name" value="P-loop containing nucleotide triphosphate hydrolases"/>
    <property type="match status" value="1"/>
</dbReference>